<accession>A0A834VCW4</accession>
<sequence>MFKYYTKKLLNIQFFNKKTWLTHLEKEIFIIVRTIGLIMIYYLFSIGITFYQKWFIKRFHYPLIVVVCHMIVKFLLALLFRTIYRVIMGVSRITLSYKENIRRISLPGIASSLDIGFSNWSFEFITISLYTMTKSTCIIFILAFALLFDLEKKRLSLIFVVSLISIGLFMFTYKSTQFQLNGFLLVLSASMLSGFRWTLSQKLMQRKESALAHPIDMMYHMQPWMILGLFPLAFFFELLPVINSFLITPENSLNEIKLKPSSIDEHLAFDSLWPTANLILIGSILAFLMEFSEYLLLTFTSSLTLSMAGIFKEIFTLYLAVNYNGDQMSLTNFIGLVVCLIGITMHVMLKVIDTYQVANSLTLTSPILHRNDEIEVKRLLDDDIVSFEFTQNQTTTIMEQSNINAKGQC</sequence>
<gene>
    <name evidence="7" type="primary">SSS_402g</name>
    <name evidence="7" type="ORF">SSS_402</name>
</gene>
<keyword evidence="9" id="KW-1185">Reference proteome</keyword>
<keyword evidence="4 5" id="KW-0472">Membrane</keyword>
<dbReference type="AlphaFoldDB" id="A0A834VCW4"/>
<reference evidence="7" key="2">
    <citation type="submission" date="2020-01" db="EMBL/GenBank/DDBJ databases">
        <authorList>
            <person name="Korhonen P.K.K."/>
            <person name="Guangxu M.G."/>
            <person name="Wang T.W."/>
            <person name="Stroehlein A.J.S."/>
            <person name="Young N.D."/>
            <person name="Ang C.-S.A."/>
            <person name="Fernando D.W.F."/>
            <person name="Lu H.L."/>
            <person name="Taylor S.T."/>
            <person name="Ehtesham M.E.M."/>
            <person name="Najaraj S.H.N."/>
            <person name="Harsha G.H.G."/>
            <person name="Madugundu A.M."/>
            <person name="Renuse S.R."/>
            <person name="Holt D.H."/>
            <person name="Pandey A.P."/>
            <person name="Papenfuss A.P."/>
            <person name="Gasser R.B.G."/>
            <person name="Fischer K.F."/>
        </authorList>
    </citation>
    <scope>NUCLEOTIDE SEQUENCE</scope>
    <source>
        <strain evidence="7">SSS_KF_BRIS2020</strain>
    </source>
</reference>
<name>A0A834VCW4_SARSC</name>
<dbReference type="EnsemblMetazoa" id="SSS_402s_mrna">
    <property type="protein sequence ID" value="KAF7492882.1"/>
    <property type="gene ID" value="SSS_402"/>
</dbReference>
<dbReference type="InterPro" id="IPR050186">
    <property type="entry name" value="TPT_transporter"/>
</dbReference>
<dbReference type="Pfam" id="PF03151">
    <property type="entry name" value="TPT"/>
    <property type="match status" value="1"/>
</dbReference>
<dbReference type="PANTHER" id="PTHR11132">
    <property type="entry name" value="SOLUTE CARRIER FAMILY 35"/>
    <property type="match status" value="1"/>
</dbReference>
<feature type="transmembrane region" description="Helical" evidence="5">
    <location>
        <begin position="267"/>
        <end position="288"/>
    </location>
</feature>
<keyword evidence="3 5" id="KW-1133">Transmembrane helix</keyword>
<dbReference type="OrthoDB" id="18894at2759"/>
<dbReference type="EMBL" id="WVUK01000056">
    <property type="protein sequence ID" value="KAF7492882.1"/>
    <property type="molecule type" value="Genomic_DNA"/>
</dbReference>
<dbReference type="InterPro" id="IPR004853">
    <property type="entry name" value="Sugar_P_trans_dom"/>
</dbReference>
<feature type="transmembrane region" description="Helical" evidence="5">
    <location>
        <begin position="295"/>
        <end position="321"/>
    </location>
</feature>
<feature type="domain" description="Sugar phosphate transporter" evidence="6">
    <location>
        <begin position="36"/>
        <end position="345"/>
    </location>
</feature>
<evidence type="ECO:0000256" key="2">
    <source>
        <dbReference type="ARBA" id="ARBA00022692"/>
    </source>
</evidence>
<reference evidence="9" key="1">
    <citation type="journal article" date="2020" name="PLoS Negl. Trop. Dis.">
        <title>High-quality nuclear genome for Sarcoptes scabiei-A critical resource for a neglected parasite.</title>
        <authorList>
            <person name="Korhonen P.K."/>
            <person name="Gasser R.B."/>
            <person name="Ma G."/>
            <person name="Wang T."/>
            <person name="Stroehlein A.J."/>
            <person name="Young N.D."/>
            <person name="Ang C.S."/>
            <person name="Fernando D.D."/>
            <person name="Lu H.C."/>
            <person name="Taylor S."/>
            <person name="Reynolds S.L."/>
            <person name="Mofiz E."/>
            <person name="Najaraj S.H."/>
            <person name="Gowda H."/>
            <person name="Madugundu A."/>
            <person name="Renuse S."/>
            <person name="Holt D."/>
            <person name="Pandey A."/>
            <person name="Papenfuss A.T."/>
            <person name="Fischer K."/>
        </authorList>
    </citation>
    <scope>NUCLEOTIDE SEQUENCE [LARGE SCALE GENOMIC DNA]</scope>
</reference>
<feature type="transmembrane region" description="Helical" evidence="5">
    <location>
        <begin position="28"/>
        <end position="51"/>
    </location>
</feature>
<evidence type="ECO:0000256" key="4">
    <source>
        <dbReference type="ARBA" id="ARBA00023136"/>
    </source>
</evidence>
<feature type="transmembrane region" description="Helical" evidence="5">
    <location>
        <begin position="155"/>
        <end position="173"/>
    </location>
</feature>
<evidence type="ECO:0000256" key="5">
    <source>
        <dbReference type="SAM" id="Phobius"/>
    </source>
</evidence>
<feature type="transmembrane region" description="Helical" evidence="5">
    <location>
        <begin position="333"/>
        <end position="352"/>
    </location>
</feature>
<evidence type="ECO:0000313" key="7">
    <source>
        <dbReference type="EMBL" id="KAF7492882.1"/>
    </source>
</evidence>
<reference evidence="8" key="3">
    <citation type="submission" date="2022-06" db="UniProtKB">
        <authorList>
            <consortium name="EnsemblMetazoa"/>
        </authorList>
    </citation>
    <scope>IDENTIFICATION</scope>
</reference>
<evidence type="ECO:0000256" key="3">
    <source>
        <dbReference type="ARBA" id="ARBA00022989"/>
    </source>
</evidence>
<keyword evidence="2 5" id="KW-0812">Transmembrane</keyword>
<dbReference type="Proteomes" id="UP000070412">
    <property type="component" value="Unassembled WGS sequence"/>
</dbReference>
<comment type="subcellular location">
    <subcellularLocation>
        <location evidence="1">Membrane</location>
        <topology evidence="1">Multi-pass membrane protein</topology>
    </subcellularLocation>
</comment>
<evidence type="ECO:0000259" key="6">
    <source>
        <dbReference type="Pfam" id="PF03151"/>
    </source>
</evidence>
<evidence type="ECO:0000313" key="9">
    <source>
        <dbReference type="Proteomes" id="UP000070412"/>
    </source>
</evidence>
<dbReference type="GO" id="GO:0016020">
    <property type="term" value="C:membrane"/>
    <property type="evidence" value="ECO:0007669"/>
    <property type="project" value="UniProtKB-SubCell"/>
</dbReference>
<feature type="transmembrane region" description="Helical" evidence="5">
    <location>
        <begin position="179"/>
        <end position="199"/>
    </location>
</feature>
<feature type="transmembrane region" description="Helical" evidence="5">
    <location>
        <begin position="128"/>
        <end position="148"/>
    </location>
</feature>
<evidence type="ECO:0000313" key="8">
    <source>
        <dbReference type="EnsemblMetazoa" id="KAF7492882.1"/>
    </source>
</evidence>
<protein>
    <submittedName>
        <fullName evidence="7">Solute carrier family 35 member C2</fullName>
    </submittedName>
</protein>
<feature type="transmembrane region" description="Helical" evidence="5">
    <location>
        <begin position="224"/>
        <end position="247"/>
    </location>
</feature>
<evidence type="ECO:0000256" key="1">
    <source>
        <dbReference type="ARBA" id="ARBA00004141"/>
    </source>
</evidence>
<feature type="transmembrane region" description="Helical" evidence="5">
    <location>
        <begin position="63"/>
        <end position="84"/>
    </location>
</feature>
<organism evidence="7">
    <name type="scientific">Sarcoptes scabiei</name>
    <name type="common">Itch mite</name>
    <name type="synonym">Acarus scabiei</name>
    <dbReference type="NCBI Taxonomy" id="52283"/>
    <lineage>
        <taxon>Eukaryota</taxon>
        <taxon>Metazoa</taxon>
        <taxon>Ecdysozoa</taxon>
        <taxon>Arthropoda</taxon>
        <taxon>Chelicerata</taxon>
        <taxon>Arachnida</taxon>
        <taxon>Acari</taxon>
        <taxon>Acariformes</taxon>
        <taxon>Sarcoptiformes</taxon>
        <taxon>Astigmata</taxon>
        <taxon>Psoroptidia</taxon>
        <taxon>Sarcoptoidea</taxon>
        <taxon>Sarcoptidae</taxon>
        <taxon>Sarcoptinae</taxon>
        <taxon>Sarcoptes</taxon>
    </lineage>
</organism>
<proteinExistence type="predicted"/>